<dbReference type="InterPro" id="IPR011990">
    <property type="entry name" value="TPR-like_helical_dom_sf"/>
</dbReference>
<evidence type="ECO:0000256" key="6">
    <source>
        <dbReference type="ARBA" id="ARBA00022694"/>
    </source>
</evidence>
<evidence type="ECO:0000256" key="1">
    <source>
        <dbReference type="ARBA" id="ARBA00000142"/>
    </source>
</evidence>
<dbReference type="SUPFAM" id="SSF53335">
    <property type="entry name" value="S-adenosyl-L-methionine-dependent methyltransferases"/>
    <property type="match status" value="1"/>
</dbReference>
<protein>
    <recommendedName>
        <fullName evidence="2">tRNA (guanine(46)-N(7))-methyltransferase</fullName>
        <ecNumber evidence="2">2.1.1.33</ecNumber>
    </recommendedName>
</protein>
<keyword evidence="7" id="KW-0677">Repeat</keyword>
<feature type="domain" description="PROP1-like PPR" evidence="10">
    <location>
        <begin position="33"/>
        <end position="172"/>
    </location>
</feature>
<evidence type="ECO:0000256" key="2">
    <source>
        <dbReference type="ARBA" id="ARBA00011977"/>
    </source>
</evidence>
<dbReference type="EMBL" id="CDMY01000345">
    <property type="protein sequence ID" value="CEM03589.1"/>
    <property type="molecule type" value="Genomic_DNA"/>
</dbReference>
<comment type="catalytic activity">
    <reaction evidence="1">
        <text>guanosine(46) in tRNA + S-adenosyl-L-methionine = N(7)-methylguanosine(46) in tRNA + S-adenosyl-L-homocysteine</text>
        <dbReference type="Rhea" id="RHEA:42708"/>
        <dbReference type="Rhea" id="RHEA-COMP:10188"/>
        <dbReference type="Rhea" id="RHEA-COMP:10189"/>
        <dbReference type="ChEBI" id="CHEBI:57856"/>
        <dbReference type="ChEBI" id="CHEBI:59789"/>
        <dbReference type="ChEBI" id="CHEBI:74269"/>
        <dbReference type="ChEBI" id="CHEBI:74480"/>
        <dbReference type="EC" id="2.1.1.33"/>
    </reaction>
</comment>
<dbReference type="OMA" id="NACVRCQ"/>
<proteinExistence type="predicted"/>
<dbReference type="Gene3D" id="1.25.40.10">
    <property type="entry name" value="Tetratricopeptide repeat domain"/>
    <property type="match status" value="1"/>
</dbReference>
<evidence type="ECO:0000313" key="11">
    <source>
        <dbReference type="EMBL" id="CEM03589.1"/>
    </source>
</evidence>
<dbReference type="PANTHER" id="PTHR47936:SF1">
    <property type="entry name" value="PENTATRICOPEPTIDE REPEAT-CONTAINING PROTEIN GUN1, CHLOROPLASTIC"/>
    <property type="match status" value="1"/>
</dbReference>
<evidence type="ECO:0000256" key="5">
    <source>
        <dbReference type="ARBA" id="ARBA00022691"/>
    </source>
</evidence>
<dbReference type="InterPro" id="IPR029063">
    <property type="entry name" value="SAM-dependent_MTases_sf"/>
</dbReference>
<dbReference type="InParanoid" id="A0A0G4EY82"/>
<evidence type="ECO:0000256" key="3">
    <source>
        <dbReference type="ARBA" id="ARBA00022603"/>
    </source>
</evidence>
<feature type="repeat" description="PPR" evidence="8">
    <location>
        <begin position="109"/>
        <end position="143"/>
    </location>
</feature>
<evidence type="ECO:0000256" key="9">
    <source>
        <dbReference type="SAM" id="MobiDB-lite"/>
    </source>
</evidence>
<feature type="repeat" description="PPR" evidence="8">
    <location>
        <begin position="73"/>
        <end position="107"/>
    </location>
</feature>
<evidence type="ECO:0000313" key="12">
    <source>
        <dbReference type="Proteomes" id="UP000041254"/>
    </source>
</evidence>
<keyword evidence="5" id="KW-0949">S-adenosyl-L-methionine</keyword>
<dbReference type="Proteomes" id="UP000041254">
    <property type="component" value="Unassembled WGS sequence"/>
</dbReference>
<organism evidence="11 12">
    <name type="scientific">Vitrella brassicaformis (strain CCMP3155)</name>
    <dbReference type="NCBI Taxonomy" id="1169540"/>
    <lineage>
        <taxon>Eukaryota</taxon>
        <taxon>Sar</taxon>
        <taxon>Alveolata</taxon>
        <taxon>Colpodellida</taxon>
        <taxon>Vitrellaceae</taxon>
        <taxon>Vitrella</taxon>
    </lineage>
</organism>
<accession>A0A0G4EY82</accession>
<evidence type="ECO:0000256" key="4">
    <source>
        <dbReference type="ARBA" id="ARBA00022679"/>
    </source>
</evidence>
<dbReference type="OrthoDB" id="449405at2759"/>
<reference evidence="11 12" key="1">
    <citation type="submission" date="2014-11" db="EMBL/GenBank/DDBJ databases">
        <authorList>
            <person name="Zhu J."/>
            <person name="Qi W."/>
            <person name="Song R."/>
        </authorList>
    </citation>
    <scope>NUCLEOTIDE SEQUENCE [LARGE SCALE GENOMIC DNA]</scope>
</reference>
<dbReference type="InterPro" id="IPR033443">
    <property type="entry name" value="PROP1-like_PPR_dom"/>
</dbReference>
<gene>
    <name evidence="11" type="ORF">Vbra_8420</name>
</gene>
<dbReference type="PROSITE" id="PS51625">
    <property type="entry name" value="SAM_MT_TRMB"/>
    <property type="match status" value="1"/>
</dbReference>
<dbReference type="PANTHER" id="PTHR47936">
    <property type="entry name" value="PPR_LONG DOMAIN-CONTAINING PROTEIN"/>
    <property type="match status" value="1"/>
</dbReference>
<dbReference type="Pfam" id="PF02390">
    <property type="entry name" value="Methyltransf_4"/>
    <property type="match status" value="1"/>
</dbReference>
<dbReference type="PROSITE" id="PS51375">
    <property type="entry name" value="PPR"/>
    <property type="match status" value="2"/>
</dbReference>
<dbReference type="GO" id="GO:0008176">
    <property type="term" value="F:tRNA (guanine(46)-N7)-methyltransferase activity"/>
    <property type="evidence" value="ECO:0007669"/>
    <property type="project" value="UniProtKB-EC"/>
</dbReference>
<dbReference type="Gene3D" id="3.40.50.150">
    <property type="entry name" value="Vaccinia Virus protein VP39"/>
    <property type="match status" value="1"/>
</dbReference>
<dbReference type="Pfam" id="PF17177">
    <property type="entry name" value="PPR_long"/>
    <property type="match status" value="1"/>
</dbReference>
<keyword evidence="3" id="KW-0489">Methyltransferase</keyword>
<evidence type="ECO:0000256" key="8">
    <source>
        <dbReference type="PROSITE-ProRule" id="PRU00708"/>
    </source>
</evidence>
<dbReference type="STRING" id="1169540.A0A0G4EY82"/>
<dbReference type="InterPro" id="IPR003358">
    <property type="entry name" value="tRNA_(Gua-N-7)_MeTrfase_Trmb"/>
</dbReference>
<evidence type="ECO:0000256" key="7">
    <source>
        <dbReference type="ARBA" id="ARBA00022737"/>
    </source>
</evidence>
<dbReference type="AlphaFoldDB" id="A0A0G4EY82"/>
<evidence type="ECO:0000259" key="10">
    <source>
        <dbReference type="Pfam" id="PF17177"/>
    </source>
</evidence>
<keyword evidence="6" id="KW-0819">tRNA processing</keyword>
<keyword evidence="12" id="KW-1185">Reference proteome</keyword>
<feature type="compositionally biased region" description="Low complexity" evidence="9">
    <location>
        <begin position="278"/>
        <end position="304"/>
    </location>
</feature>
<dbReference type="InterPro" id="IPR002885">
    <property type="entry name" value="PPR_rpt"/>
</dbReference>
<dbReference type="SUPFAM" id="SSF48452">
    <property type="entry name" value="TPR-like"/>
    <property type="match status" value="1"/>
</dbReference>
<feature type="region of interest" description="Disordered" evidence="9">
    <location>
        <begin position="1"/>
        <end position="37"/>
    </location>
</feature>
<keyword evidence="4" id="KW-0808">Transferase</keyword>
<sequence length="624" mass="68678">MKRQRDSQPRANQRQKRRRFASASRSDERHHRGREQQQLIHINQQISACTRKGRLGEAFQHFARISELNLKPTIVAYSSLINCCVRCGEMQRAAHLYERMQNQDGIAPNLIVYTTMVKGYSNQGNMAEAERLMDAMTAAGVQPNIRTLSALMRGYLRTGQLDRALKNAKHLVEAQSAGLIDGQLAPEEHSDSGGGGIAACQSSLAALVQLLAQAHLMSDAEGLVQLMGRLVDSSRATAEEGAVSILLAETYHNIAVAHALFGERKRARDCIGKARALSGSSPTPRSAAAASATASQGGGQQRSQQLFLKHRGKELRRDLDHLDNKLTTESAVTVTPDQLFSAFRRLVWTEGNDDSTQDIMVAEERGTHYGRRLSSFGLTDFLRRHTLRELKGTDTLSVRASEFFRVYGGQLSRRQHRFRWGRVFGEGGGLPVKVEVCSGGGEWVTAKASSEVGVSNWVAMELRHDRCYQMFSRGSLAALPNLCIVGGDAHAAMVRHFSSDSVAEVWVTFPQPPLWSGGSGHLLTGDFFNQIRRVLCVGGVVTVVSDSLPYCHTIHQQLSSATQLVSTHPHEPCVRGWPDGYAPLSDTGEGAGEGEGEGSGSSYFDRFWSGGKRTSRYFVRWRKE</sequence>
<dbReference type="VEuPathDB" id="CryptoDB:Vbra_8420"/>
<dbReference type="NCBIfam" id="TIGR00756">
    <property type="entry name" value="PPR"/>
    <property type="match status" value="2"/>
</dbReference>
<feature type="region of interest" description="Disordered" evidence="9">
    <location>
        <begin position="275"/>
        <end position="304"/>
    </location>
</feature>
<dbReference type="EC" id="2.1.1.33" evidence="2"/>
<name>A0A0G4EY82_VITBC</name>